<gene>
    <name evidence="2" type="ORF">TSAR_005892</name>
</gene>
<dbReference type="Proteomes" id="UP000215335">
    <property type="component" value="Unassembled WGS sequence"/>
</dbReference>
<evidence type="ECO:0000313" key="3">
    <source>
        <dbReference type="Proteomes" id="UP000215335"/>
    </source>
</evidence>
<sequence length="62" mass="7119">MKWVILAFGIFAVATAGPTDYSDEEYSNYDSFVDMNPDVQPGHENRGYMTVKEAEEWHKKDS</sequence>
<reference evidence="2 3" key="1">
    <citation type="journal article" date="2017" name="Curr. Biol.">
        <title>The Evolution of Venom by Co-option of Single-Copy Genes.</title>
        <authorList>
            <person name="Martinson E.O."/>
            <person name="Mrinalini"/>
            <person name="Kelkar Y.D."/>
            <person name="Chang C.H."/>
            <person name="Werren J.H."/>
        </authorList>
    </citation>
    <scope>NUCLEOTIDE SEQUENCE [LARGE SCALE GENOMIC DNA]</scope>
    <source>
        <strain evidence="2 3">Alberta</strain>
        <tissue evidence="2">Whole body</tissue>
    </source>
</reference>
<dbReference type="EMBL" id="NNAY01001392">
    <property type="protein sequence ID" value="OXU24135.1"/>
    <property type="molecule type" value="Genomic_DNA"/>
</dbReference>
<evidence type="ECO:0000256" key="1">
    <source>
        <dbReference type="SAM" id="SignalP"/>
    </source>
</evidence>
<accession>A0A232F0G3</accession>
<feature type="signal peptide" evidence="1">
    <location>
        <begin position="1"/>
        <end position="16"/>
    </location>
</feature>
<protein>
    <submittedName>
        <fullName evidence="2">Uncharacterized protein</fullName>
    </submittedName>
</protein>
<name>A0A232F0G3_9HYME</name>
<keyword evidence="3" id="KW-1185">Reference proteome</keyword>
<keyword evidence="1" id="KW-0732">Signal</keyword>
<proteinExistence type="predicted"/>
<comment type="caution">
    <text evidence="2">The sequence shown here is derived from an EMBL/GenBank/DDBJ whole genome shotgun (WGS) entry which is preliminary data.</text>
</comment>
<organism evidence="2 3">
    <name type="scientific">Trichomalopsis sarcophagae</name>
    <dbReference type="NCBI Taxonomy" id="543379"/>
    <lineage>
        <taxon>Eukaryota</taxon>
        <taxon>Metazoa</taxon>
        <taxon>Ecdysozoa</taxon>
        <taxon>Arthropoda</taxon>
        <taxon>Hexapoda</taxon>
        <taxon>Insecta</taxon>
        <taxon>Pterygota</taxon>
        <taxon>Neoptera</taxon>
        <taxon>Endopterygota</taxon>
        <taxon>Hymenoptera</taxon>
        <taxon>Apocrita</taxon>
        <taxon>Proctotrupomorpha</taxon>
        <taxon>Chalcidoidea</taxon>
        <taxon>Pteromalidae</taxon>
        <taxon>Pteromalinae</taxon>
        <taxon>Trichomalopsis</taxon>
    </lineage>
</organism>
<evidence type="ECO:0000313" key="2">
    <source>
        <dbReference type="EMBL" id="OXU24135.1"/>
    </source>
</evidence>
<dbReference type="AlphaFoldDB" id="A0A232F0G3"/>
<feature type="chain" id="PRO_5013348278" evidence="1">
    <location>
        <begin position="17"/>
        <end position="62"/>
    </location>
</feature>